<gene>
    <name evidence="1" type="primary">PLXNA1_8</name>
    <name evidence="1" type="ORF">K3G42_017552</name>
</gene>
<keyword evidence="2" id="KW-1185">Reference proteome</keyword>
<dbReference type="EMBL" id="CM037616">
    <property type="protein sequence ID" value="KAH7991963.1"/>
    <property type="molecule type" value="Genomic_DNA"/>
</dbReference>
<evidence type="ECO:0000313" key="2">
    <source>
        <dbReference type="Proteomes" id="UP000827872"/>
    </source>
</evidence>
<accession>A0ACB8EHM1</accession>
<protein>
    <submittedName>
        <fullName evidence="1">Plexin-A1</fullName>
    </submittedName>
</protein>
<comment type="caution">
    <text evidence="1">The sequence shown here is derived from an EMBL/GenBank/DDBJ whole genome shotgun (WGS) entry which is preliminary data.</text>
</comment>
<proteinExistence type="predicted"/>
<dbReference type="Proteomes" id="UP000827872">
    <property type="component" value="Linkage Group LG03"/>
</dbReference>
<name>A0ACB8EHM1_9SAUR</name>
<sequence length="72" mass="8148">MERVNAEMNEKLLRVTHKAEEILVDPANPIGRSALQYENVVAHDGSPILRDLVLSPDLQYLYAMTEKQGVKE</sequence>
<evidence type="ECO:0000313" key="1">
    <source>
        <dbReference type="EMBL" id="KAH7991963.1"/>
    </source>
</evidence>
<organism evidence="1 2">
    <name type="scientific">Sphaerodactylus townsendi</name>
    <dbReference type="NCBI Taxonomy" id="933632"/>
    <lineage>
        <taxon>Eukaryota</taxon>
        <taxon>Metazoa</taxon>
        <taxon>Chordata</taxon>
        <taxon>Craniata</taxon>
        <taxon>Vertebrata</taxon>
        <taxon>Euteleostomi</taxon>
        <taxon>Lepidosauria</taxon>
        <taxon>Squamata</taxon>
        <taxon>Bifurcata</taxon>
        <taxon>Gekkota</taxon>
        <taxon>Sphaerodactylidae</taxon>
        <taxon>Sphaerodactylus</taxon>
    </lineage>
</organism>
<reference evidence="1" key="1">
    <citation type="submission" date="2021-08" db="EMBL/GenBank/DDBJ databases">
        <title>The first chromosome-level gecko genome reveals the dynamic sex chromosomes of Neotropical dwarf geckos (Sphaerodactylidae: Sphaerodactylus).</title>
        <authorList>
            <person name="Pinto B.J."/>
            <person name="Keating S.E."/>
            <person name="Gamble T."/>
        </authorList>
    </citation>
    <scope>NUCLEOTIDE SEQUENCE</scope>
    <source>
        <strain evidence="1">TG3544</strain>
    </source>
</reference>